<dbReference type="Pfam" id="PF01118">
    <property type="entry name" value="Semialdhyde_dh"/>
    <property type="match status" value="1"/>
</dbReference>
<dbReference type="Gene3D" id="3.40.50.720">
    <property type="entry name" value="NAD(P)-binding Rossmann-like Domain"/>
    <property type="match status" value="1"/>
</dbReference>
<dbReference type="InterPro" id="IPR001048">
    <property type="entry name" value="Asp/Glu/Uridylate_kinase"/>
</dbReference>
<keyword evidence="7" id="KW-0418">Kinase</keyword>
<comment type="similarity">
    <text evidence="14">Belongs to the NAGSA dehydrogenase family. Type 1 subfamily.</text>
</comment>
<keyword evidence="9 14" id="KW-0521">NADP</keyword>
<evidence type="ECO:0000256" key="3">
    <source>
        <dbReference type="ARBA" id="ARBA00022571"/>
    </source>
</evidence>
<feature type="active site" evidence="14 15">
    <location>
        <position position="637"/>
    </location>
</feature>
<proteinExistence type="inferred from homology"/>
<dbReference type="HAMAP" id="MF_00150">
    <property type="entry name" value="ArgC_type1"/>
    <property type="match status" value="1"/>
</dbReference>
<evidence type="ECO:0000313" key="19">
    <source>
        <dbReference type="Proteomes" id="UP000001880"/>
    </source>
</evidence>
<dbReference type="SUPFAM" id="SSF51735">
    <property type="entry name" value="NAD(P)-binding Rossmann-fold domains"/>
    <property type="match status" value="1"/>
</dbReference>
<feature type="domain" description="N-acetyltransferase" evidence="17">
    <location>
        <begin position="307"/>
        <end position="453"/>
    </location>
</feature>
<evidence type="ECO:0000256" key="15">
    <source>
        <dbReference type="PROSITE-ProRule" id="PRU10010"/>
    </source>
</evidence>
<dbReference type="EC" id="1.2.1.38" evidence="14"/>
<comment type="pathway">
    <text evidence="1">Amino-acid biosynthesis; L-arginine biosynthesis; N(2)-acetyl-L-ornithine from L-glutamate: step 2/4.</text>
</comment>
<dbReference type="EMBL" id="CP001804">
    <property type="protein sequence ID" value="ACY16796.1"/>
    <property type="molecule type" value="Genomic_DNA"/>
</dbReference>
<dbReference type="Pfam" id="PF00696">
    <property type="entry name" value="AA_kinase"/>
    <property type="match status" value="1"/>
</dbReference>
<evidence type="ECO:0000256" key="6">
    <source>
        <dbReference type="ARBA" id="ARBA00022741"/>
    </source>
</evidence>
<keyword evidence="10" id="KW-0809">Transit peptide</keyword>
<dbReference type="eggNOG" id="COG0002">
    <property type="taxonomic scope" value="Bacteria"/>
</dbReference>
<organism evidence="18 19">
    <name type="scientific">Haliangium ochraceum (strain DSM 14365 / JCM 11303 / SMP-2)</name>
    <dbReference type="NCBI Taxonomy" id="502025"/>
    <lineage>
        <taxon>Bacteria</taxon>
        <taxon>Pseudomonadati</taxon>
        <taxon>Myxococcota</taxon>
        <taxon>Polyangia</taxon>
        <taxon>Haliangiales</taxon>
        <taxon>Kofleriaceae</taxon>
        <taxon>Haliangium</taxon>
    </lineage>
</organism>
<dbReference type="InterPro" id="IPR016181">
    <property type="entry name" value="Acyl_CoA_acyltransferase"/>
</dbReference>
<dbReference type="PROSITE" id="PS51731">
    <property type="entry name" value="GNAT_NAGS"/>
    <property type="match status" value="1"/>
</dbReference>
<dbReference type="SUPFAM" id="SSF53633">
    <property type="entry name" value="Carbamate kinase-like"/>
    <property type="match status" value="1"/>
</dbReference>
<keyword evidence="4 14" id="KW-0028">Amino-acid biosynthesis</keyword>
<dbReference type="InterPro" id="IPR058924">
    <property type="entry name" value="AGPR_dimerisation_dom"/>
</dbReference>
<keyword evidence="19" id="KW-1185">Reference proteome</keyword>
<dbReference type="InterPro" id="IPR036393">
    <property type="entry name" value="AceGlu_kinase-like_sf"/>
</dbReference>
<evidence type="ECO:0000256" key="2">
    <source>
        <dbReference type="ARBA" id="ARBA00007239"/>
    </source>
</evidence>
<dbReference type="AlphaFoldDB" id="D0LM90"/>
<evidence type="ECO:0000313" key="18">
    <source>
        <dbReference type="EMBL" id="ACY16796.1"/>
    </source>
</evidence>
<dbReference type="PROSITE" id="PS01224">
    <property type="entry name" value="ARGC"/>
    <property type="match status" value="1"/>
</dbReference>
<dbReference type="SUPFAM" id="SSF55347">
    <property type="entry name" value="Glyceraldehyde-3-phosphate dehydrogenase-like, C-terminal domain"/>
    <property type="match status" value="1"/>
</dbReference>
<dbReference type="NCBIfam" id="NF003386">
    <property type="entry name" value="PRK04531.1-1"/>
    <property type="match status" value="1"/>
</dbReference>
<keyword evidence="5" id="KW-0808">Transferase</keyword>
<evidence type="ECO:0000256" key="13">
    <source>
        <dbReference type="ARBA" id="ARBA00061305"/>
    </source>
</evidence>
<dbReference type="eggNOG" id="COG0548">
    <property type="taxonomic scope" value="Bacteria"/>
</dbReference>
<evidence type="ECO:0000256" key="4">
    <source>
        <dbReference type="ARBA" id="ARBA00022605"/>
    </source>
</evidence>
<evidence type="ECO:0000256" key="14">
    <source>
        <dbReference type="HAMAP-Rule" id="MF_00150"/>
    </source>
</evidence>
<gene>
    <name evidence="14" type="primary">argC</name>
    <name evidence="18" type="ordered locus">Hoch_4300</name>
</gene>
<dbReference type="Gene3D" id="3.30.360.10">
    <property type="entry name" value="Dihydrodipicolinate Reductase, domain 2"/>
    <property type="match status" value="1"/>
</dbReference>
<evidence type="ECO:0000256" key="8">
    <source>
        <dbReference type="ARBA" id="ARBA00022840"/>
    </source>
</evidence>
<keyword evidence="11 14" id="KW-0560">Oxidoreductase</keyword>
<dbReference type="Pfam" id="PF22698">
    <property type="entry name" value="Semialdhyde_dhC_1"/>
    <property type="match status" value="1"/>
</dbReference>
<dbReference type="InterPro" id="IPR036291">
    <property type="entry name" value="NAD(P)-bd_dom_sf"/>
</dbReference>
<dbReference type="GO" id="GO:0051287">
    <property type="term" value="F:NAD binding"/>
    <property type="evidence" value="ECO:0007669"/>
    <property type="project" value="InterPro"/>
</dbReference>
<dbReference type="GO" id="GO:0005737">
    <property type="term" value="C:cytoplasm"/>
    <property type="evidence" value="ECO:0007669"/>
    <property type="project" value="UniProtKB-SubCell"/>
</dbReference>
<evidence type="ECO:0000256" key="1">
    <source>
        <dbReference type="ARBA" id="ARBA00004828"/>
    </source>
</evidence>
<comment type="subcellular location">
    <subcellularLocation>
        <location evidence="14">Cytoplasm</location>
    </subcellularLocation>
</comment>
<dbReference type="PROSITE" id="PS51186">
    <property type="entry name" value="GNAT"/>
    <property type="match status" value="1"/>
</dbReference>
<dbReference type="InterPro" id="IPR006855">
    <property type="entry name" value="Vertebrate-like_GNAT_dom"/>
</dbReference>
<dbReference type="InterPro" id="IPR011241">
    <property type="entry name" value="NAGK/NAGSA"/>
</dbReference>
<dbReference type="PIRSF" id="PIRSF036440">
    <property type="entry name" value="ARG5-6"/>
    <property type="match status" value="1"/>
</dbReference>
<dbReference type="UniPathway" id="UPA00068">
    <property type="reaction ID" value="UER00108"/>
</dbReference>
<evidence type="ECO:0000256" key="9">
    <source>
        <dbReference type="ARBA" id="ARBA00022857"/>
    </source>
</evidence>
<dbReference type="Proteomes" id="UP000001880">
    <property type="component" value="Chromosome"/>
</dbReference>
<dbReference type="HOGENOM" id="CLU_006384_4_0_7"/>
<dbReference type="GO" id="GO:0006526">
    <property type="term" value="P:L-arginine biosynthetic process"/>
    <property type="evidence" value="ECO:0007669"/>
    <property type="project" value="UniProtKB-UniRule"/>
</dbReference>
<dbReference type="InterPro" id="IPR000706">
    <property type="entry name" value="AGPR_type-1"/>
</dbReference>
<dbReference type="FunFam" id="3.40.1160.10:FF:000046">
    <property type="entry name" value="N-acetylglutamate kinase / N-acetylglutamate synthase"/>
    <property type="match status" value="1"/>
</dbReference>
<comment type="similarity">
    <text evidence="13">In the N-terminal section; belongs to the acetylglutamate kinase family. ArgB subfamily.</text>
</comment>
<protein>
    <recommendedName>
        <fullName evidence="14">N-acetyl-gamma-glutamyl-phosphate reductase</fullName>
        <shortName evidence="14">AGPR</shortName>
        <ecNumber evidence="14">1.2.1.38</ecNumber>
    </recommendedName>
    <alternativeName>
        <fullName evidence="14">N-acetyl-glutamate semialdehyde dehydrogenase</fullName>
        <shortName evidence="14">NAGSA dehydrogenase</shortName>
    </alternativeName>
</protein>
<dbReference type="STRING" id="502025.Hoch_4300"/>
<comment type="catalytic activity">
    <reaction evidence="12">
        <text>N-acetyl-L-glutamate + ATP = N-acetyl-L-glutamyl 5-phosphate + ADP</text>
        <dbReference type="Rhea" id="RHEA:14629"/>
        <dbReference type="ChEBI" id="CHEBI:30616"/>
        <dbReference type="ChEBI" id="CHEBI:44337"/>
        <dbReference type="ChEBI" id="CHEBI:57936"/>
        <dbReference type="ChEBI" id="CHEBI:456216"/>
        <dbReference type="EC" id="2.7.2.8"/>
    </reaction>
</comment>
<sequence length="824" mass="88379">MPKTSDPRSIIVRLLSNIGSAREIQQYLKRFSQVESSRFAVIRLGDAILREDLDSLASSLAFLQSVGLTPIAVHGAGPSLDAALAQAGIDTALVSGRRVVSSAALAMQRRSVLSDSLTLVDALQAIGARATSIPAGVLEVDYLDRASRGFAGRVTRVHLEPLRSAVRAGTIPVVAALGETSGGQILDVDTDAAVSALVAAITPYKIIFLTRRGGLRDTEGTLISTINLATEYENLMRAPVPDDVATPSSGKRRVPALDEHTHDELQRIANLLESLPLSSSVSVTRPQELAKELFTHRGSGTMVRRGESIRRVSAWDALDTERLRELLESSFGRRLAPDYFARTPLHRAYLSEHYRTALLLTMEHGVPHLDKFAVADDAQGEGLGKAAWKVMRAETQSLFWRARPDNPANEFYVSESDGCIKGERWNVYWYGLDSFDDIRACVEHCRARPATLAAPGAEFAPAELVAPERAGEPQPAEASAAAADSDPSAAARCSAARIAGGGGGERARVGIIGARGHVGAELIALVAAHPHLELAFVSSRELDGMPVSAQVSAYSGPVRYRALDPAATAEQPVDALVLALPNGKAGAYVAALEAAGNGGVIVDVSADYRFDDGWFYGLPELYRGRYAGQRRISNPGCYATAMQLALAPLLDLVREPVPCFGVSGYSGAGTTPSDKNDPVKLRDNLMPYSLTGHLHEREVTRHLGHPVEFMPHVAPHFRGITMTVDVHLDLAPGEALTREQVMQRYRERYRDEPLVRVGDAAPWVSQVGGTHMVEIGGFAMGSEGRRVVVVSTLDNLLKGAASQALQNINLALGYPETLGIEHGG</sequence>
<dbReference type="GO" id="GO:0003991">
    <property type="term" value="F:acetylglutamate kinase activity"/>
    <property type="evidence" value="ECO:0007669"/>
    <property type="project" value="UniProtKB-EC"/>
</dbReference>
<evidence type="ECO:0000256" key="11">
    <source>
        <dbReference type="ARBA" id="ARBA00023002"/>
    </source>
</evidence>
<dbReference type="PANTHER" id="PTHR23342">
    <property type="entry name" value="N-ACETYLGLUTAMATE SYNTHASE"/>
    <property type="match status" value="1"/>
</dbReference>
<comment type="catalytic activity">
    <reaction evidence="14">
        <text>N-acetyl-L-glutamate 5-semialdehyde + phosphate + NADP(+) = N-acetyl-L-glutamyl 5-phosphate + NADPH + H(+)</text>
        <dbReference type="Rhea" id="RHEA:21588"/>
        <dbReference type="ChEBI" id="CHEBI:15378"/>
        <dbReference type="ChEBI" id="CHEBI:29123"/>
        <dbReference type="ChEBI" id="CHEBI:43474"/>
        <dbReference type="ChEBI" id="CHEBI:57783"/>
        <dbReference type="ChEBI" id="CHEBI:57936"/>
        <dbReference type="ChEBI" id="CHEBI:58349"/>
        <dbReference type="EC" id="1.2.1.38"/>
    </reaction>
</comment>
<keyword evidence="3 14" id="KW-0055">Arginine biosynthesis</keyword>
<dbReference type="InterPro" id="IPR000182">
    <property type="entry name" value="GNAT_dom"/>
</dbReference>
<accession>D0LM90</accession>
<comment type="pathway">
    <text evidence="14">Amino-acid biosynthesis; L-arginine biosynthesis; N(2)-acetyl-L-ornithine from L-glutamate: step 3/4.</text>
</comment>
<dbReference type="KEGG" id="hoh:Hoch_4300"/>
<evidence type="ECO:0000256" key="7">
    <source>
        <dbReference type="ARBA" id="ARBA00022777"/>
    </source>
</evidence>
<dbReference type="GO" id="GO:0004042">
    <property type="term" value="F:L-glutamate N-acetyltransferase activity"/>
    <property type="evidence" value="ECO:0007669"/>
    <property type="project" value="TreeGrafter"/>
</dbReference>
<dbReference type="SMART" id="SM00859">
    <property type="entry name" value="Semialdhyde_dh"/>
    <property type="match status" value="1"/>
</dbReference>
<evidence type="ECO:0000259" key="17">
    <source>
        <dbReference type="PROSITE" id="PS51731"/>
    </source>
</evidence>
<dbReference type="Pfam" id="PF04768">
    <property type="entry name" value="NAT"/>
    <property type="match status" value="1"/>
</dbReference>
<evidence type="ECO:0000256" key="10">
    <source>
        <dbReference type="ARBA" id="ARBA00022946"/>
    </source>
</evidence>
<dbReference type="GO" id="GO:0003942">
    <property type="term" value="F:N-acetyl-gamma-glutamyl-phosphate reductase activity"/>
    <property type="evidence" value="ECO:0007669"/>
    <property type="project" value="UniProtKB-UniRule"/>
</dbReference>
<dbReference type="NCBIfam" id="NF003387">
    <property type="entry name" value="PRK04531.1-2"/>
    <property type="match status" value="1"/>
</dbReference>
<evidence type="ECO:0000259" key="16">
    <source>
        <dbReference type="PROSITE" id="PS51186"/>
    </source>
</evidence>
<dbReference type="SUPFAM" id="SSF55729">
    <property type="entry name" value="Acyl-CoA N-acyltransferases (Nat)"/>
    <property type="match status" value="1"/>
</dbReference>
<keyword evidence="6" id="KW-0547">Nucleotide-binding</keyword>
<reference evidence="18 19" key="1">
    <citation type="journal article" date="2010" name="Stand. Genomic Sci.">
        <title>Complete genome sequence of Haliangium ochraceum type strain (SMP-2).</title>
        <authorList>
            <consortium name="US DOE Joint Genome Institute (JGI-PGF)"/>
            <person name="Ivanova N."/>
            <person name="Daum C."/>
            <person name="Lang E."/>
            <person name="Abt B."/>
            <person name="Kopitz M."/>
            <person name="Saunders E."/>
            <person name="Lapidus A."/>
            <person name="Lucas S."/>
            <person name="Glavina Del Rio T."/>
            <person name="Nolan M."/>
            <person name="Tice H."/>
            <person name="Copeland A."/>
            <person name="Cheng J.F."/>
            <person name="Chen F."/>
            <person name="Bruce D."/>
            <person name="Goodwin L."/>
            <person name="Pitluck S."/>
            <person name="Mavromatis K."/>
            <person name="Pati A."/>
            <person name="Mikhailova N."/>
            <person name="Chen A."/>
            <person name="Palaniappan K."/>
            <person name="Land M."/>
            <person name="Hauser L."/>
            <person name="Chang Y.J."/>
            <person name="Jeffries C.D."/>
            <person name="Detter J.C."/>
            <person name="Brettin T."/>
            <person name="Rohde M."/>
            <person name="Goker M."/>
            <person name="Bristow J."/>
            <person name="Markowitz V."/>
            <person name="Eisen J.A."/>
            <person name="Hugenholtz P."/>
            <person name="Kyrpides N.C."/>
            <person name="Klenk H.P."/>
        </authorList>
    </citation>
    <scope>NUCLEOTIDE SEQUENCE [LARGE SCALE GENOMIC DNA]</scope>
    <source>
        <strain evidence="19">DSM 14365 / CIP 107738 / JCM 11303 / AJ 13395 / SMP-2</strain>
    </source>
</reference>
<feature type="domain" description="N-acetyltransferase" evidence="16">
    <location>
        <begin position="307"/>
        <end position="448"/>
    </location>
</feature>
<dbReference type="InterPro" id="IPR023013">
    <property type="entry name" value="AGPR_AS"/>
</dbReference>
<dbReference type="CDD" id="cd23936">
    <property type="entry name" value="AGPR_C_ARG5_6_like"/>
    <property type="match status" value="1"/>
</dbReference>
<dbReference type="CDD" id="cd24149">
    <property type="entry name" value="AGPR_N_ARG5_6_like"/>
    <property type="match status" value="1"/>
</dbReference>
<keyword evidence="14" id="KW-0963">Cytoplasm</keyword>
<dbReference type="PANTHER" id="PTHR23342:SF0">
    <property type="entry name" value="N-ACETYLGLUTAMATE SYNTHASE, MITOCHONDRIAL"/>
    <property type="match status" value="1"/>
</dbReference>
<name>D0LM90_HALO1</name>
<dbReference type="Gene3D" id="3.40.630.30">
    <property type="match status" value="1"/>
</dbReference>
<dbReference type="InterPro" id="IPR000534">
    <property type="entry name" value="Semialdehyde_DH_NAD-bd"/>
</dbReference>
<keyword evidence="8" id="KW-0067">ATP-binding</keyword>
<dbReference type="GO" id="GO:0005524">
    <property type="term" value="F:ATP binding"/>
    <property type="evidence" value="ECO:0007669"/>
    <property type="project" value="UniProtKB-KW"/>
</dbReference>
<evidence type="ECO:0000256" key="12">
    <source>
        <dbReference type="ARBA" id="ARBA00048141"/>
    </source>
</evidence>
<dbReference type="Gene3D" id="3.40.1160.10">
    <property type="entry name" value="Acetylglutamate kinase-like"/>
    <property type="match status" value="1"/>
</dbReference>
<dbReference type="GO" id="GO:0070401">
    <property type="term" value="F:NADP+ binding"/>
    <property type="evidence" value="ECO:0007669"/>
    <property type="project" value="InterPro"/>
</dbReference>
<dbReference type="NCBIfam" id="TIGR01850">
    <property type="entry name" value="argC"/>
    <property type="match status" value="1"/>
</dbReference>
<comment type="similarity">
    <text evidence="2">In the C-terminal section; belongs to the NAGSA dehydrogenase family.</text>
</comment>
<evidence type="ECO:0000256" key="5">
    <source>
        <dbReference type="ARBA" id="ARBA00022679"/>
    </source>
</evidence>
<comment type="function">
    <text evidence="14">Catalyzes the NADPH-dependent reduction of N-acetyl-5-glutamyl phosphate to yield N-acetyl-L-glutamate 5-semialdehyde.</text>
</comment>